<protein>
    <submittedName>
        <fullName evidence="1">Uncharacterized protein</fullName>
    </submittedName>
</protein>
<keyword evidence="2" id="KW-1185">Reference proteome</keyword>
<name>A0A9P8QED5_WICPI</name>
<comment type="caution">
    <text evidence="1">The sequence shown here is derived from an EMBL/GenBank/DDBJ whole genome shotgun (WGS) entry which is preliminary data.</text>
</comment>
<evidence type="ECO:0000313" key="2">
    <source>
        <dbReference type="Proteomes" id="UP000774326"/>
    </source>
</evidence>
<gene>
    <name evidence="1" type="ORF">WICPIJ_000117</name>
</gene>
<organism evidence="1 2">
    <name type="scientific">Wickerhamomyces pijperi</name>
    <name type="common">Yeast</name>
    <name type="synonym">Pichia pijperi</name>
    <dbReference type="NCBI Taxonomy" id="599730"/>
    <lineage>
        <taxon>Eukaryota</taxon>
        <taxon>Fungi</taxon>
        <taxon>Dikarya</taxon>
        <taxon>Ascomycota</taxon>
        <taxon>Saccharomycotina</taxon>
        <taxon>Saccharomycetes</taxon>
        <taxon>Phaffomycetales</taxon>
        <taxon>Wickerhamomycetaceae</taxon>
        <taxon>Wickerhamomyces</taxon>
    </lineage>
</organism>
<dbReference type="Proteomes" id="UP000774326">
    <property type="component" value="Unassembled WGS sequence"/>
</dbReference>
<sequence>MALWHLSQMSSSSNSFESPVDFLDVMITSSSLWFWLSSIALPSSSNLEKALRYCVLLNDLDTGFDVLCWSMLEGLM</sequence>
<evidence type="ECO:0000313" key="1">
    <source>
        <dbReference type="EMBL" id="KAH3688897.1"/>
    </source>
</evidence>
<accession>A0A9P8QED5</accession>
<dbReference type="EMBL" id="JAEUBG010000064">
    <property type="protein sequence ID" value="KAH3688897.1"/>
    <property type="molecule type" value="Genomic_DNA"/>
</dbReference>
<proteinExistence type="predicted"/>
<reference evidence="1" key="2">
    <citation type="submission" date="2021-01" db="EMBL/GenBank/DDBJ databases">
        <authorList>
            <person name="Schikora-Tamarit M.A."/>
        </authorList>
    </citation>
    <scope>NUCLEOTIDE SEQUENCE</scope>
    <source>
        <strain evidence="1">CBS2887</strain>
    </source>
</reference>
<dbReference type="AlphaFoldDB" id="A0A9P8QED5"/>
<reference evidence="1" key="1">
    <citation type="journal article" date="2021" name="Open Biol.">
        <title>Shared evolutionary footprints suggest mitochondrial oxidative damage underlies multiple complex I losses in fungi.</title>
        <authorList>
            <person name="Schikora-Tamarit M.A."/>
            <person name="Marcet-Houben M."/>
            <person name="Nosek J."/>
            <person name="Gabaldon T."/>
        </authorList>
    </citation>
    <scope>NUCLEOTIDE SEQUENCE</scope>
    <source>
        <strain evidence="1">CBS2887</strain>
    </source>
</reference>